<dbReference type="Gene3D" id="3.40.50.300">
    <property type="entry name" value="P-loop containing nucleotide triphosphate hydrolases"/>
    <property type="match status" value="2"/>
</dbReference>
<dbReference type="CDD" id="cd03244">
    <property type="entry name" value="ABCC_MRP_domain2"/>
    <property type="match status" value="1"/>
</dbReference>
<keyword evidence="4 11" id="KW-0812">Transmembrane</keyword>
<evidence type="ECO:0000256" key="9">
    <source>
        <dbReference type="ARBA" id="ARBA00023136"/>
    </source>
</evidence>
<accession>A0A5A8CFJ1</accession>
<feature type="transmembrane region" description="Helical" evidence="11">
    <location>
        <begin position="704"/>
        <end position="723"/>
    </location>
</feature>
<dbReference type="PANTHER" id="PTHR24223:SF443">
    <property type="entry name" value="MULTIDRUG-RESISTANCE LIKE PROTEIN 1, ISOFORM I"/>
    <property type="match status" value="1"/>
</dbReference>
<feature type="compositionally biased region" description="Acidic residues" evidence="10">
    <location>
        <begin position="1137"/>
        <end position="1156"/>
    </location>
</feature>
<keyword evidence="3" id="KW-0926">Vacuole</keyword>
<feature type="transmembrane region" description="Helical" evidence="11">
    <location>
        <begin position="1307"/>
        <end position="1328"/>
    </location>
</feature>
<evidence type="ECO:0000313" key="16">
    <source>
        <dbReference type="Proteomes" id="UP000323011"/>
    </source>
</evidence>
<feature type="compositionally biased region" description="Low complexity" evidence="10">
    <location>
        <begin position="1105"/>
        <end position="1133"/>
    </location>
</feature>
<protein>
    <submittedName>
        <fullName evidence="15">Uncharacterized protein</fullName>
    </submittedName>
</protein>
<comment type="subcellular location">
    <subcellularLocation>
        <location evidence="1">Vacuole membrane</location>
        <topology evidence="1">Multi-pass membrane protein</topology>
    </subcellularLocation>
</comment>
<proteinExistence type="predicted"/>
<feature type="region of interest" description="Disordered" evidence="10">
    <location>
        <begin position="856"/>
        <end position="875"/>
    </location>
</feature>
<comment type="caution">
    <text evidence="15">The sequence shown here is derived from an EMBL/GenBank/DDBJ whole genome shotgun (WGS) entry which is preliminary data.</text>
</comment>
<feature type="region of interest" description="Disordered" evidence="10">
    <location>
        <begin position="1188"/>
        <end position="1215"/>
    </location>
</feature>
<feature type="transmembrane region" description="Helical" evidence="11">
    <location>
        <begin position="590"/>
        <end position="612"/>
    </location>
</feature>
<feature type="domain" description="ABC transmembrane type-1" evidence="14">
    <location>
        <begin position="476"/>
        <end position="759"/>
    </location>
</feature>
<dbReference type="GO" id="GO:0005524">
    <property type="term" value="F:ATP binding"/>
    <property type="evidence" value="ECO:0007669"/>
    <property type="project" value="UniProtKB-KW"/>
</dbReference>
<feature type="domain" description="ABC transporter" evidence="13">
    <location>
        <begin position="863"/>
        <end position="1085"/>
    </location>
</feature>
<gene>
    <name evidence="15" type="ORF">FNF29_05186</name>
</gene>
<dbReference type="Pfam" id="PF00664">
    <property type="entry name" value="ABC_membrane"/>
    <property type="match status" value="2"/>
</dbReference>
<dbReference type="GO" id="GO:0005774">
    <property type="term" value="C:vacuolar membrane"/>
    <property type="evidence" value="ECO:0007669"/>
    <property type="project" value="UniProtKB-SubCell"/>
</dbReference>
<evidence type="ECO:0000259" key="14">
    <source>
        <dbReference type="PROSITE" id="PS50929"/>
    </source>
</evidence>
<dbReference type="PROSITE" id="PS50929">
    <property type="entry name" value="ABC_TM1F"/>
    <property type="match status" value="2"/>
</dbReference>
<dbReference type="InterPro" id="IPR027417">
    <property type="entry name" value="P-loop_NTPase"/>
</dbReference>
<feature type="transmembrane region" description="Helical" evidence="11">
    <location>
        <begin position="1381"/>
        <end position="1411"/>
    </location>
</feature>
<evidence type="ECO:0000256" key="6">
    <source>
        <dbReference type="ARBA" id="ARBA00022741"/>
    </source>
</evidence>
<sequence>MFHGILTGWPWAGVWICLTLLSSVSYAAHLVVARELSTGEEMPGPGPWLWPIAGALAMALNAAVVWRQATLRAGIPDYIVWWWIVSFSVCLASAIVGVTPAKSGDAASTEQILAVTRAALFGPLALVAGINVLSRCRLSDTVDCFGLLIGMQPRTRKAPPALATTGAAVVSGSGSASTPLRAGAAAHPSAASPKSRAVLANGGYGTLAADDHDTSASTPAALLGHEDAPLGKLSSEYTTDYRPDDPRSEIFGPAALSGKHAIGGKPAAPAAAADAAADTAAPALSDEELEAAAAERAAEAAAAWRGLSPEESAGLCSRLVFFWMQPVLVRGWAQPLDGADVPPLARADRARFVGGSFAQEWDRQVETARKARAEAKVSPQAAKADPAWDAEAAERSAAPKAASAADAAMAPATCGWRWWGSILWKAVSCVTATGGCLSGGARCCRFLICGRIRGAPYRPSLPVALARAYGPMLYQALAFKLVYDLLQFAGPALLNSVVVYLTDVAKGAEGASAGVGFGYVGLMAASAVTQTIVLHQYFIRVFRVGLRLRTAVTGAVFRKALRLSVSARQRRTVGQIVNIMSTDANRMRDLTTYLVMLESGPLQIALSVAFLWQQIGAAVLVGVAVMVLFIPLNLAIARLQKRLQKELMVVKDKRVNSTSEAIGAAKLIKLNAWEERIVGRIEETRSKEVGKLWTYMLVRNISSMLWVGLPLIVSLVSFATFVWTGGQLTAAKAFTSLSLFGILRFPLAMFPSVINNCIEALVSVERIESFLGAGEVEEGCCARVDTLGLGTGSGDVDPRAGEHRATSVLPAVELRDASFSWSLAEVPDAPAAAAGKGSASAQAAATGAYQAVPDGPGVDGTALRTSPDQAGGAAPGRAVLAGVSLEVKRGELLTVVGRVGSGKTSLLHGMLGELHRISGSATIRGSVAFVSQSPFILNDTLQNNILFGRPMNRARYSLCLRVCQLEQDLKELPGGDQCEIGERGINLSGGTRARVSLARGVYADCDTYLLDDPLSAVDAHVGNRIFTDCICGTLSGRTRVLVTHGVPYMRRSDRVAVISAGRLVQLDTYRALAHGESAGGEGLAAILASYADEEARMAAATADDGGATAAGAGSASGSEAGSSDSGAAAAAGGATAGDDDDLVDILDDDEGDEEEAELARLASPGAVAPDASATGAAGASAAAAGTAPSQADALLGPRGTAPSPAEGKGGKGGVATEAARKVEGKLIGREKIGRGTVRLSVLGSYIKAMGGWGYAILLVSLFALSQGSQVLVNWWLSHWSSSVQGMPAEQAKAANQDYLAGYAGLSALSFLIVLVLRVDVALMGVTAAKKLHDSMLKQVPWAPQSFFDTTPAGRILNRFSGDVYTVDETLMPTLASLLLQVFSVVGTIAVIASATPLFLTLLLPLSLVYAYTQRYYVSTSRELQRLNSASRSPIFAQFSEALSGAVTIRAYADQPRFRRLSDALVDTNQSAYFAGVSANRWLAVRLELVGALITTGAALFAVLARDSVDPSVAGLSISYALSITQTLNWTVRMMSDAETQIVAVERIEEYAELETEPRDDGKDAESIRQRLEAESRLATWPSRGAVTLRDLRLSYRKGTPEVLHGVNLDVEGGHKVGIVGRTGAGKSSLVSALFRLADAQSGLVAIDGVDITSIPLRILRSRVAIIPQEAILLVGTIRSNLDPLGEHADSAVLASLEQVGVADQLRERAESPADAASAGSKDAPSLAGSARVPPGVVEGAASILDIKVSEGGENFSAGTRQLLCVARALLRRCKVVVMDEASSAMDAATDSSLQHTMRTEFGGVTVLTIAHRLHTIIDSDRVVVMDKGRVAEHGAPRALLDDAESSFSSLVRESMRAGEA</sequence>
<feature type="transmembrane region" description="Helical" evidence="11">
    <location>
        <begin position="1252"/>
        <end position="1276"/>
    </location>
</feature>
<dbReference type="CDD" id="cd18603">
    <property type="entry name" value="ABC_6TM_MRP1_2_3_6_D2_like"/>
    <property type="match status" value="1"/>
</dbReference>
<evidence type="ECO:0000256" key="7">
    <source>
        <dbReference type="ARBA" id="ARBA00022840"/>
    </source>
</evidence>
<feature type="transmembrane region" description="Helical" evidence="11">
    <location>
        <begin position="49"/>
        <end position="66"/>
    </location>
</feature>
<dbReference type="OMA" id="KTWIMAF"/>
<evidence type="ECO:0000256" key="11">
    <source>
        <dbReference type="SAM" id="Phobius"/>
    </source>
</evidence>
<keyword evidence="5" id="KW-0677">Repeat</keyword>
<feature type="signal peptide" evidence="12">
    <location>
        <begin position="1"/>
        <end position="27"/>
    </location>
</feature>
<evidence type="ECO:0000256" key="2">
    <source>
        <dbReference type="ARBA" id="ARBA00022448"/>
    </source>
</evidence>
<keyword evidence="16" id="KW-1185">Reference proteome</keyword>
<reference evidence="15 16" key="1">
    <citation type="submission" date="2019-07" db="EMBL/GenBank/DDBJ databases">
        <title>Genomes of Cafeteria roenbergensis.</title>
        <authorList>
            <person name="Fischer M.G."/>
            <person name="Hackl T."/>
            <person name="Roman M."/>
        </authorList>
    </citation>
    <scope>NUCLEOTIDE SEQUENCE [LARGE SCALE GENOMIC DNA]</scope>
    <source>
        <strain evidence="15 16">BVI</strain>
    </source>
</reference>
<evidence type="ECO:0000259" key="13">
    <source>
        <dbReference type="PROSITE" id="PS50893"/>
    </source>
</evidence>
<feature type="region of interest" description="Disordered" evidence="10">
    <location>
        <begin position="1105"/>
        <end position="1173"/>
    </location>
</feature>
<dbReference type="FunFam" id="1.20.1560.10:FF:000001">
    <property type="entry name" value="ATP-binding cassette subfamily C member 1"/>
    <property type="match status" value="1"/>
</dbReference>
<dbReference type="FunFam" id="3.40.50.300:FF:001354">
    <property type="entry name" value="ATP-binding cassette (ABC) transporter, putative"/>
    <property type="match status" value="1"/>
</dbReference>
<dbReference type="PANTHER" id="PTHR24223">
    <property type="entry name" value="ATP-BINDING CASSETTE SUB-FAMILY C"/>
    <property type="match status" value="1"/>
</dbReference>
<dbReference type="CDD" id="cd18595">
    <property type="entry name" value="ABC_6TM_MRP1_2_3_6_D1_like"/>
    <property type="match status" value="1"/>
</dbReference>
<evidence type="ECO:0000256" key="1">
    <source>
        <dbReference type="ARBA" id="ARBA00004128"/>
    </source>
</evidence>
<dbReference type="InterPro" id="IPR050173">
    <property type="entry name" value="ABC_transporter_C-like"/>
</dbReference>
<dbReference type="SUPFAM" id="SSF90123">
    <property type="entry name" value="ABC transporter transmembrane region"/>
    <property type="match status" value="2"/>
</dbReference>
<dbReference type="InterPro" id="IPR003439">
    <property type="entry name" value="ABC_transporter-like_ATP-bd"/>
</dbReference>
<feature type="transmembrane region" description="Helical" evidence="11">
    <location>
        <begin position="78"/>
        <end position="99"/>
    </location>
</feature>
<dbReference type="Pfam" id="PF00005">
    <property type="entry name" value="ABC_tran"/>
    <property type="match status" value="2"/>
</dbReference>
<evidence type="ECO:0000256" key="5">
    <source>
        <dbReference type="ARBA" id="ARBA00022737"/>
    </source>
</evidence>
<feature type="compositionally biased region" description="Low complexity" evidence="10">
    <location>
        <begin position="1159"/>
        <end position="1173"/>
    </location>
</feature>
<dbReference type="InterPro" id="IPR036640">
    <property type="entry name" value="ABC1_TM_sf"/>
</dbReference>
<feature type="transmembrane region" description="Helical" evidence="11">
    <location>
        <begin position="481"/>
        <end position="501"/>
    </location>
</feature>
<feature type="chain" id="PRO_5022838104" evidence="12">
    <location>
        <begin position="28"/>
        <end position="1860"/>
    </location>
</feature>
<dbReference type="SMART" id="SM00382">
    <property type="entry name" value="AAA"/>
    <property type="match status" value="2"/>
</dbReference>
<evidence type="ECO:0000256" key="4">
    <source>
        <dbReference type="ARBA" id="ARBA00022692"/>
    </source>
</evidence>
<dbReference type="Gene3D" id="1.20.1560.10">
    <property type="entry name" value="ABC transporter type 1, transmembrane domain"/>
    <property type="match status" value="2"/>
</dbReference>
<dbReference type="CDD" id="cd03250">
    <property type="entry name" value="ABCC_MRP_domain1"/>
    <property type="match status" value="1"/>
</dbReference>
<keyword evidence="7" id="KW-0067">ATP-binding</keyword>
<feature type="domain" description="ABC transmembrane type-1" evidence="14">
    <location>
        <begin position="1256"/>
        <end position="1539"/>
    </location>
</feature>
<dbReference type="Proteomes" id="UP000323011">
    <property type="component" value="Unassembled WGS sequence"/>
</dbReference>
<feature type="region of interest" description="Disordered" evidence="10">
    <location>
        <begin position="1707"/>
        <end position="1731"/>
    </location>
</feature>
<dbReference type="GO" id="GO:0016887">
    <property type="term" value="F:ATP hydrolysis activity"/>
    <property type="evidence" value="ECO:0007669"/>
    <property type="project" value="InterPro"/>
</dbReference>
<keyword evidence="2" id="KW-0813">Transport</keyword>
<keyword evidence="12" id="KW-0732">Signal</keyword>
<evidence type="ECO:0000256" key="3">
    <source>
        <dbReference type="ARBA" id="ARBA00022554"/>
    </source>
</evidence>
<name>A0A5A8CFJ1_CAFRO</name>
<evidence type="ECO:0000313" key="15">
    <source>
        <dbReference type="EMBL" id="KAA0150611.1"/>
    </source>
</evidence>
<feature type="domain" description="ABC transporter" evidence="13">
    <location>
        <begin position="1588"/>
        <end position="1852"/>
    </location>
</feature>
<dbReference type="InterPro" id="IPR003593">
    <property type="entry name" value="AAA+_ATPase"/>
</dbReference>
<keyword evidence="8 11" id="KW-1133">Transmembrane helix</keyword>
<dbReference type="SUPFAM" id="SSF52540">
    <property type="entry name" value="P-loop containing nucleoside triphosphate hydrolases"/>
    <property type="match status" value="2"/>
</dbReference>
<organism evidence="15 16">
    <name type="scientific">Cafeteria roenbergensis</name>
    <name type="common">Marine flagellate</name>
    <dbReference type="NCBI Taxonomy" id="33653"/>
    <lineage>
        <taxon>Eukaryota</taxon>
        <taxon>Sar</taxon>
        <taxon>Stramenopiles</taxon>
        <taxon>Bigyra</taxon>
        <taxon>Opalozoa</taxon>
        <taxon>Bicosoecida</taxon>
        <taxon>Cafeteriaceae</taxon>
        <taxon>Cafeteria</taxon>
    </lineage>
</organism>
<keyword evidence="6" id="KW-0547">Nucleotide-binding</keyword>
<dbReference type="InterPro" id="IPR011527">
    <property type="entry name" value="ABC1_TM_dom"/>
</dbReference>
<dbReference type="PROSITE" id="PS50893">
    <property type="entry name" value="ABC_TRANSPORTER_2"/>
    <property type="match status" value="2"/>
</dbReference>
<dbReference type="EMBL" id="VLTN01000033">
    <property type="protein sequence ID" value="KAA0150611.1"/>
    <property type="molecule type" value="Genomic_DNA"/>
</dbReference>
<feature type="transmembrane region" description="Helical" evidence="11">
    <location>
        <begin position="111"/>
        <end position="133"/>
    </location>
</feature>
<dbReference type="GO" id="GO:0140359">
    <property type="term" value="F:ABC-type transporter activity"/>
    <property type="evidence" value="ECO:0007669"/>
    <property type="project" value="InterPro"/>
</dbReference>
<feature type="transmembrane region" description="Helical" evidence="11">
    <location>
        <begin position="513"/>
        <end position="539"/>
    </location>
</feature>
<evidence type="ECO:0000256" key="10">
    <source>
        <dbReference type="SAM" id="MobiDB-lite"/>
    </source>
</evidence>
<evidence type="ECO:0000256" key="8">
    <source>
        <dbReference type="ARBA" id="ARBA00022989"/>
    </source>
</evidence>
<dbReference type="FunFam" id="3.40.50.300:FF:000997">
    <property type="entry name" value="Multidrug resistance-associated protein 1"/>
    <property type="match status" value="1"/>
</dbReference>
<dbReference type="FunFam" id="1.20.1560.10:FF:000020">
    <property type="entry name" value="ABC metal ion transporter"/>
    <property type="match status" value="1"/>
</dbReference>
<evidence type="ECO:0000256" key="12">
    <source>
        <dbReference type="SAM" id="SignalP"/>
    </source>
</evidence>
<keyword evidence="9 11" id="KW-0472">Membrane</keyword>
<feature type="transmembrane region" description="Helical" evidence="11">
    <location>
        <begin position="618"/>
        <end position="637"/>
    </location>
</feature>
<dbReference type="GO" id="GO:0000323">
    <property type="term" value="C:lytic vacuole"/>
    <property type="evidence" value="ECO:0007669"/>
    <property type="project" value="UniProtKB-ARBA"/>
</dbReference>